<name>A0A972VZW8_9GAMM</name>
<evidence type="ECO:0000256" key="7">
    <source>
        <dbReference type="ARBA" id="ARBA00022798"/>
    </source>
</evidence>
<reference evidence="13" key="1">
    <citation type="submission" date="2020-05" db="EMBL/GenBank/DDBJ databases">
        <title>Sulfur intermediates as new biogeochemical hubs in an aquatic model microbial ecosystem.</title>
        <authorList>
            <person name="Vigneron A."/>
        </authorList>
    </citation>
    <scope>NUCLEOTIDE SEQUENCE</scope>
    <source>
        <strain evidence="13">Bin.250</strain>
    </source>
</reference>
<evidence type="ECO:0000256" key="10">
    <source>
        <dbReference type="ARBA" id="ARBA00048109"/>
    </source>
</evidence>
<dbReference type="EC" id="2.3.1.20" evidence="4"/>
<proteinExistence type="inferred from homology"/>
<dbReference type="GO" id="GO:0019432">
    <property type="term" value="P:triglyceride biosynthetic process"/>
    <property type="evidence" value="ECO:0007669"/>
    <property type="project" value="TreeGrafter"/>
</dbReference>
<evidence type="ECO:0000256" key="2">
    <source>
        <dbReference type="ARBA" id="ARBA00005189"/>
    </source>
</evidence>
<dbReference type="NCBIfam" id="TIGR02946">
    <property type="entry name" value="acyl_WS_DGAT"/>
    <property type="match status" value="1"/>
</dbReference>
<dbReference type="InterPro" id="IPR045034">
    <property type="entry name" value="O-acyltransferase_WSD1-like"/>
</dbReference>
<organism evidence="13 14">
    <name type="scientific">SAR86 cluster bacterium</name>
    <dbReference type="NCBI Taxonomy" id="2030880"/>
    <lineage>
        <taxon>Bacteria</taxon>
        <taxon>Pseudomonadati</taxon>
        <taxon>Pseudomonadota</taxon>
        <taxon>Gammaproteobacteria</taxon>
        <taxon>SAR86 cluster</taxon>
    </lineage>
</organism>
<comment type="similarity">
    <text evidence="3">Belongs to the long-chain O-acyltransferase family.</text>
</comment>
<dbReference type="GO" id="GO:0001666">
    <property type="term" value="P:response to hypoxia"/>
    <property type="evidence" value="ECO:0007669"/>
    <property type="project" value="TreeGrafter"/>
</dbReference>
<comment type="caution">
    <text evidence="13">The sequence shown here is derived from an EMBL/GenBank/DDBJ whole genome shotgun (WGS) entry which is preliminary data.</text>
</comment>
<dbReference type="InterPro" id="IPR009721">
    <property type="entry name" value="O-acyltransferase_WSD1_C"/>
</dbReference>
<accession>A0A972VZW8</accession>
<evidence type="ECO:0000256" key="3">
    <source>
        <dbReference type="ARBA" id="ARBA00009587"/>
    </source>
</evidence>
<evidence type="ECO:0000256" key="9">
    <source>
        <dbReference type="ARBA" id="ARBA00023315"/>
    </source>
</evidence>
<dbReference type="EMBL" id="JABMOJ010000566">
    <property type="protein sequence ID" value="NQV66713.1"/>
    <property type="molecule type" value="Genomic_DNA"/>
</dbReference>
<comment type="pathway">
    <text evidence="1">Glycerolipid metabolism; triacylglycerol biosynthesis.</text>
</comment>
<feature type="domain" description="O-acyltransferase WSD1-like N-terminal" evidence="11">
    <location>
        <begin position="4"/>
        <end position="270"/>
    </location>
</feature>
<keyword evidence="6" id="KW-0808">Transferase</keyword>
<comment type="pathway">
    <text evidence="2">Lipid metabolism.</text>
</comment>
<dbReference type="AlphaFoldDB" id="A0A972VZW8"/>
<dbReference type="GO" id="GO:0005886">
    <property type="term" value="C:plasma membrane"/>
    <property type="evidence" value="ECO:0007669"/>
    <property type="project" value="TreeGrafter"/>
</dbReference>
<evidence type="ECO:0000256" key="6">
    <source>
        <dbReference type="ARBA" id="ARBA00022679"/>
    </source>
</evidence>
<dbReference type="GO" id="GO:0004144">
    <property type="term" value="F:diacylglycerol O-acyltransferase activity"/>
    <property type="evidence" value="ECO:0007669"/>
    <property type="project" value="UniProtKB-EC"/>
</dbReference>
<evidence type="ECO:0000256" key="5">
    <source>
        <dbReference type="ARBA" id="ARBA00022516"/>
    </source>
</evidence>
<dbReference type="GO" id="GO:0071731">
    <property type="term" value="P:response to nitric oxide"/>
    <property type="evidence" value="ECO:0007669"/>
    <property type="project" value="TreeGrafter"/>
</dbReference>
<dbReference type="Pfam" id="PF06974">
    <property type="entry name" value="WS_DGAT_C"/>
    <property type="match status" value="1"/>
</dbReference>
<keyword evidence="5" id="KW-0444">Lipid biosynthesis</keyword>
<dbReference type="PANTHER" id="PTHR31650:SF1">
    <property type="entry name" value="WAX ESTER SYNTHASE_DIACYLGLYCEROL ACYLTRANSFERASE 4-RELATED"/>
    <property type="match status" value="1"/>
</dbReference>
<evidence type="ECO:0000256" key="8">
    <source>
        <dbReference type="ARBA" id="ARBA00023098"/>
    </source>
</evidence>
<keyword evidence="9" id="KW-0012">Acyltransferase</keyword>
<dbReference type="GO" id="GO:0006071">
    <property type="term" value="P:glycerol metabolic process"/>
    <property type="evidence" value="ECO:0007669"/>
    <property type="project" value="UniProtKB-KW"/>
</dbReference>
<sequence>MEQLGAVDATFLYSETESMLNHIASIQRLSLPEDTDIPTFIAEFKALLMTRLHLIPYLTRKLQEAPVQIDHPFWVRDSAFDINQHVVEVALPAPGTFAQFEAKIAELHAEPMNRDRPLWAIKVITGFEDGTIAYYNQVHHACLDGISGQTAIMQMMDTSPTPRQESVPEGFLQQDTSVSFSEALFRSFENLIKYQLDATNRSIGSLESMVRVAQRAADPSKQFGAFAETPARTQFNRTISKNRSYAAGEYSLSNIKAIGKSLDCKVNDVFMNIVAGGLRRYLERQDALPLKGLIAGCPVSLRQPGDTRLGNQVTMMKVNLATEYADPRIRLLAIRDSANVAKAVTADIATGVDLAVSLPGLPAVMRATSQLLDSSRAFDTAPVAVNLVISNVPGPRETLYSNGAKVLTHYPVSIPAHGAGVNVTVQSYVDRLYFAITACAEALPDADRLRDDMNAAYIELRDLVIPFNIATLKLKPTVALTQADTGSITKVA</sequence>
<gene>
    <name evidence="13" type="ORF">HQ497_15245</name>
</gene>
<evidence type="ECO:0000259" key="11">
    <source>
        <dbReference type="Pfam" id="PF03007"/>
    </source>
</evidence>
<evidence type="ECO:0000256" key="4">
    <source>
        <dbReference type="ARBA" id="ARBA00013244"/>
    </source>
</evidence>
<dbReference type="PANTHER" id="PTHR31650">
    <property type="entry name" value="O-ACYLTRANSFERASE (WSD1-LIKE) FAMILY PROTEIN"/>
    <property type="match status" value="1"/>
</dbReference>
<dbReference type="InterPro" id="IPR014292">
    <property type="entry name" value="Acyl_transf_WS/DGAT"/>
</dbReference>
<comment type="catalytic activity">
    <reaction evidence="10">
        <text>an acyl-CoA + a 1,2-diacyl-sn-glycerol = a triacyl-sn-glycerol + CoA</text>
        <dbReference type="Rhea" id="RHEA:10868"/>
        <dbReference type="ChEBI" id="CHEBI:17815"/>
        <dbReference type="ChEBI" id="CHEBI:57287"/>
        <dbReference type="ChEBI" id="CHEBI:58342"/>
        <dbReference type="ChEBI" id="CHEBI:64615"/>
        <dbReference type="EC" id="2.3.1.20"/>
    </reaction>
</comment>
<evidence type="ECO:0000259" key="12">
    <source>
        <dbReference type="Pfam" id="PF06974"/>
    </source>
</evidence>
<evidence type="ECO:0000313" key="14">
    <source>
        <dbReference type="Proteomes" id="UP000754644"/>
    </source>
</evidence>
<dbReference type="GO" id="GO:0051701">
    <property type="term" value="P:biological process involved in interaction with host"/>
    <property type="evidence" value="ECO:0007669"/>
    <property type="project" value="TreeGrafter"/>
</dbReference>
<keyword evidence="7" id="KW-0319">Glycerol metabolism</keyword>
<keyword evidence="8" id="KW-0443">Lipid metabolism</keyword>
<protein>
    <recommendedName>
        <fullName evidence="4">diacylglycerol O-acyltransferase</fullName>
        <ecNumber evidence="4">2.3.1.20</ecNumber>
    </recommendedName>
</protein>
<dbReference type="Pfam" id="PF03007">
    <property type="entry name" value="WS_DGAT_cat"/>
    <property type="match status" value="1"/>
</dbReference>
<dbReference type="Proteomes" id="UP000754644">
    <property type="component" value="Unassembled WGS sequence"/>
</dbReference>
<evidence type="ECO:0000256" key="1">
    <source>
        <dbReference type="ARBA" id="ARBA00004771"/>
    </source>
</evidence>
<dbReference type="InterPro" id="IPR004255">
    <property type="entry name" value="O-acyltransferase_WSD1_N"/>
</dbReference>
<evidence type="ECO:0000313" key="13">
    <source>
        <dbReference type="EMBL" id="NQV66713.1"/>
    </source>
</evidence>
<feature type="domain" description="O-acyltransferase WSD1 C-terminal" evidence="12">
    <location>
        <begin position="310"/>
        <end position="460"/>
    </location>
</feature>